<dbReference type="SUPFAM" id="SSF54427">
    <property type="entry name" value="NTF2-like"/>
    <property type="match status" value="1"/>
</dbReference>
<dbReference type="Pfam" id="PF14534">
    <property type="entry name" value="DUF4440"/>
    <property type="match status" value="1"/>
</dbReference>
<dbReference type="InterPro" id="IPR032710">
    <property type="entry name" value="NTF2-like_dom_sf"/>
</dbReference>
<proteinExistence type="predicted"/>
<evidence type="ECO:0000313" key="4">
    <source>
        <dbReference type="Proteomes" id="UP001165366"/>
    </source>
</evidence>
<dbReference type="RefSeq" id="WP_237852134.1">
    <property type="nucleotide sequence ID" value="NZ_JAKLWS010000001.1"/>
</dbReference>
<reference evidence="3" key="2">
    <citation type="submission" date="2024-05" db="EMBL/GenBank/DDBJ databases">
        <title>Rhodohalobacter halophilus gen. nov., sp. nov., a moderately halophilic member of the family Balneolaceae.</title>
        <authorList>
            <person name="Xia J."/>
        </authorList>
    </citation>
    <scope>NUCLEOTIDE SEQUENCE</scope>
    <source>
        <strain evidence="3">WB101</strain>
    </source>
</reference>
<dbReference type="Proteomes" id="UP001165366">
    <property type="component" value="Unassembled WGS sequence"/>
</dbReference>
<evidence type="ECO:0000256" key="1">
    <source>
        <dbReference type="SAM" id="SignalP"/>
    </source>
</evidence>
<evidence type="ECO:0000313" key="3">
    <source>
        <dbReference type="EMBL" id="MCG2587293.1"/>
    </source>
</evidence>
<name>A0ABS9K8V7_9BACT</name>
<sequence length="154" mass="17729">MKFNQLKTVLIGLFIILISVPAFAQNADVVEEIKDLSQEKWQWMADKNVDELSNLFNEDARFVHMSGSWGTNRELEIIESGSIWYKNTDVHQVVVETFGDTVILWNRITLEAEVRGNVVSNEFTVTEVYQNQDGDWSLLDLTFSSVRDTHSIEE</sequence>
<feature type="domain" description="DUF4440" evidence="2">
    <location>
        <begin position="33"/>
        <end position="137"/>
    </location>
</feature>
<keyword evidence="1" id="KW-0732">Signal</keyword>
<dbReference type="Gene3D" id="3.10.450.50">
    <property type="match status" value="1"/>
</dbReference>
<keyword evidence="4" id="KW-1185">Reference proteome</keyword>
<comment type="caution">
    <text evidence="3">The sequence shown here is derived from an EMBL/GenBank/DDBJ whole genome shotgun (WGS) entry which is preliminary data.</text>
</comment>
<reference evidence="3" key="1">
    <citation type="submission" date="2022-01" db="EMBL/GenBank/DDBJ databases">
        <authorList>
            <person name="Wang Y."/>
        </authorList>
    </citation>
    <scope>NUCLEOTIDE SEQUENCE</scope>
    <source>
        <strain evidence="3">WB101</strain>
    </source>
</reference>
<dbReference type="InterPro" id="IPR027843">
    <property type="entry name" value="DUF4440"/>
</dbReference>
<gene>
    <name evidence="3" type="ORF">L6773_01860</name>
</gene>
<dbReference type="EMBL" id="JAKLWS010000001">
    <property type="protein sequence ID" value="MCG2587293.1"/>
    <property type="molecule type" value="Genomic_DNA"/>
</dbReference>
<accession>A0ABS9K8V7</accession>
<protein>
    <submittedName>
        <fullName evidence="3">Nuclear transport factor 2 family protein</fullName>
    </submittedName>
</protein>
<organism evidence="3 4">
    <name type="scientific">Rhodohalobacter sulfatireducens</name>
    <dbReference type="NCBI Taxonomy" id="2911366"/>
    <lineage>
        <taxon>Bacteria</taxon>
        <taxon>Pseudomonadati</taxon>
        <taxon>Balneolota</taxon>
        <taxon>Balneolia</taxon>
        <taxon>Balneolales</taxon>
        <taxon>Balneolaceae</taxon>
        <taxon>Rhodohalobacter</taxon>
    </lineage>
</organism>
<feature type="signal peptide" evidence="1">
    <location>
        <begin position="1"/>
        <end position="24"/>
    </location>
</feature>
<evidence type="ECO:0000259" key="2">
    <source>
        <dbReference type="Pfam" id="PF14534"/>
    </source>
</evidence>
<feature type="chain" id="PRO_5046780200" evidence="1">
    <location>
        <begin position="25"/>
        <end position="154"/>
    </location>
</feature>